<feature type="transmembrane region" description="Helical" evidence="1">
    <location>
        <begin position="71"/>
        <end position="104"/>
    </location>
</feature>
<evidence type="ECO:0000256" key="1">
    <source>
        <dbReference type="SAM" id="Phobius"/>
    </source>
</evidence>
<gene>
    <name evidence="2" type="ORF">DV733_13750</name>
</gene>
<keyword evidence="3" id="KW-1185">Reference proteome</keyword>
<dbReference type="KEGG" id="hsn:DV733_13750"/>
<organism evidence="2 3">
    <name type="scientific">Halapricum salinum</name>
    <dbReference type="NCBI Taxonomy" id="1457250"/>
    <lineage>
        <taxon>Archaea</taxon>
        <taxon>Methanobacteriati</taxon>
        <taxon>Methanobacteriota</taxon>
        <taxon>Stenosarchaea group</taxon>
        <taxon>Halobacteria</taxon>
        <taxon>Halobacteriales</taxon>
        <taxon>Haloarculaceae</taxon>
        <taxon>Halapricum</taxon>
    </lineage>
</organism>
<keyword evidence="1" id="KW-1133">Transmembrane helix</keyword>
<feature type="transmembrane region" description="Helical" evidence="1">
    <location>
        <begin position="31"/>
        <end position="51"/>
    </location>
</feature>
<keyword evidence="1" id="KW-0812">Transmembrane</keyword>
<evidence type="ECO:0000313" key="3">
    <source>
        <dbReference type="Proteomes" id="UP000296706"/>
    </source>
</evidence>
<dbReference type="AlphaFoldDB" id="A0A4D6HEM2"/>
<dbReference type="Proteomes" id="UP000296706">
    <property type="component" value="Chromosome"/>
</dbReference>
<proteinExistence type="predicted"/>
<reference evidence="2 3" key="1">
    <citation type="journal article" date="2019" name="Nat. Commun.">
        <title>A new type of DNA phosphorothioation-based antiviral system in archaea.</title>
        <authorList>
            <person name="Xiong L."/>
            <person name="Liu S."/>
            <person name="Chen S."/>
            <person name="Xiao Y."/>
            <person name="Zhu B."/>
            <person name="Gao Y."/>
            <person name="Zhang Y."/>
            <person name="Chen B."/>
            <person name="Luo J."/>
            <person name="Deng Z."/>
            <person name="Chen X."/>
            <person name="Wang L."/>
            <person name="Chen S."/>
        </authorList>
    </citation>
    <scope>NUCLEOTIDE SEQUENCE [LARGE SCALE GENOMIC DNA]</scope>
    <source>
        <strain evidence="2 3">CBA1105</strain>
    </source>
</reference>
<accession>A0A4D6HEM2</accession>
<name>A0A4D6HEM2_9EURY</name>
<dbReference type="EMBL" id="CP031310">
    <property type="protein sequence ID" value="QCC52230.1"/>
    <property type="molecule type" value="Genomic_DNA"/>
</dbReference>
<evidence type="ECO:0000313" key="2">
    <source>
        <dbReference type="EMBL" id="QCC52230.1"/>
    </source>
</evidence>
<protein>
    <submittedName>
        <fullName evidence="2">Uncharacterized protein</fullName>
    </submittedName>
</protein>
<keyword evidence="1" id="KW-0472">Membrane</keyword>
<sequence length="113" mass="12286">MGNIIVRDAKRDVDRHTSAVRRNTRRVLFRPVRTGFSILFMTLLVAVLYTITTDPTASTAVDEAEASGDTLGILFALLPPAPILLAIAAAMIVLVPISLITGGIRRDLRYGRP</sequence>